<accession>A0A127JWQ8</accession>
<evidence type="ECO:0008006" key="4">
    <source>
        <dbReference type="Google" id="ProtNLM"/>
    </source>
</evidence>
<dbReference type="AlphaFoldDB" id="A0A127JWQ8"/>
<evidence type="ECO:0000313" key="3">
    <source>
        <dbReference type="Proteomes" id="UP000070433"/>
    </source>
</evidence>
<keyword evidence="3" id="KW-1185">Reference proteome</keyword>
<keyword evidence="1" id="KW-1133">Transmembrane helix</keyword>
<dbReference type="EMBL" id="CP010951">
    <property type="protein sequence ID" value="AMO24319.1"/>
    <property type="molecule type" value="Genomic_DNA"/>
</dbReference>
<gene>
    <name evidence="2" type="ORF">UC35_17550</name>
</gene>
<dbReference type="Proteomes" id="UP000070433">
    <property type="component" value="Chromosome"/>
</dbReference>
<protein>
    <recommendedName>
        <fullName evidence="4">DUF883 domain-containing protein</fullName>
    </recommendedName>
</protein>
<organism evidence="2 3">
    <name type="scientific">Ramlibacter tataouinensis</name>
    <dbReference type="NCBI Taxonomy" id="94132"/>
    <lineage>
        <taxon>Bacteria</taxon>
        <taxon>Pseudomonadati</taxon>
        <taxon>Pseudomonadota</taxon>
        <taxon>Betaproteobacteria</taxon>
        <taxon>Burkholderiales</taxon>
        <taxon>Comamonadaceae</taxon>
        <taxon>Ramlibacter</taxon>
    </lineage>
</organism>
<sequence>MENATQRVAQKAHKAVDKLEQTLNSGTGRVMDLQEEYGEMAREQIRANPLAVVFGAFVVGYLFAKLTR</sequence>
<evidence type="ECO:0000256" key="1">
    <source>
        <dbReference type="SAM" id="Phobius"/>
    </source>
</evidence>
<keyword evidence="1" id="KW-0812">Transmembrane</keyword>
<keyword evidence="1" id="KW-0472">Membrane</keyword>
<name>A0A127JWQ8_9BURK</name>
<feature type="transmembrane region" description="Helical" evidence="1">
    <location>
        <begin position="45"/>
        <end position="64"/>
    </location>
</feature>
<evidence type="ECO:0000313" key="2">
    <source>
        <dbReference type="EMBL" id="AMO24319.1"/>
    </source>
</evidence>
<reference evidence="2 3" key="1">
    <citation type="journal article" date="2014" name="Int. J. Syst. Evol. Microbiol.">
        <title>Ramlibacter solisilvae sp. nov., isolated from forest soil, and emended description of the genus Ramlibacter.</title>
        <authorList>
            <person name="Lee H.J."/>
            <person name="Lee S.H."/>
            <person name="Lee S.S."/>
            <person name="Lee J.S."/>
            <person name="Kim Y."/>
            <person name="Kim S.C."/>
            <person name="Jeon C.O."/>
        </authorList>
    </citation>
    <scope>NUCLEOTIDE SEQUENCE [LARGE SCALE GENOMIC DNA]</scope>
    <source>
        <strain evidence="2 3">5-10</strain>
    </source>
</reference>
<proteinExistence type="predicted"/>